<evidence type="ECO:0000313" key="2">
    <source>
        <dbReference type="Proteomes" id="UP001162164"/>
    </source>
</evidence>
<accession>A0ABQ9JL28</accession>
<keyword evidence="2" id="KW-1185">Reference proteome</keyword>
<organism evidence="1 2">
    <name type="scientific">Molorchus minor</name>
    <dbReference type="NCBI Taxonomy" id="1323400"/>
    <lineage>
        <taxon>Eukaryota</taxon>
        <taxon>Metazoa</taxon>
        <taxon>Ecdysozoa</taxon>
        <taxon>Arthropoda</taxon>
        <taxon>Hexapoda</taxon>
        <taxon>Insecta</taxon>
        <taxon>Pterygota</taxon>
        <taxon>Neoptera</taxon>
        <taxon>Endopterygota</taxon>
        <taxon>Coleoptera</taxon>
        <taxon>Polyphaga</taxon>
        <taxon>Cucujiformia</taxon>
        <taxon>Chrysomeloidea</taxon>
        <taxon>Cerambycidae</taxon>
        <taxon>Lamiinae</taxon>
        <taxon>Monochamini</taxon>
        <taxon>Molorchus</taxon>
    </lineage>
</organism>
<comment type="caution">
    <text evidence="1">The sequence shown here is derived from an EMBL/GenBank/DDBJ whole genome shotgun (WGS) entry which is preliminary data.</text>
</comment>
<protein>
    <submittedName>
        <fullName evidence="1">Uncharacterized protein</fullName>
    </submittedName>
</protein>
<dbReference type="Proteomes" id="UP001162164">
    <property type="component" value="Unassembled WGS sequence"/>
</dbReference>
<reference evidence="1" key="1">
    <citation type="journal article" date="2023" name="Insect Mol. Biol.">
        <title>Genome sequencing provides insights into the evolution of gene families encoding plant cell wall-degrading enzymes in longhorned beetles.</title>
        <authorList>
            <person name="Shin N.R."/>
            <person name="Okamura Y."/>
            <person name="Kirsch R."/>
            <person name="Pauchet Y."/>
        </authorList>
    </citation>
    <scope>NUCLEOTIDE SEQUENCE</scope>
    <source>
        <strain evidence="1">MMC_N1</strain>
    </source>
</reference>
<evidence type="ECO:0000313" key="1">
    <source>
        <dbReference type="EMBL" id="KAJ8978097.1"/>
    </source>
</evidence>
<name>A0ABQ9JL28_9CUCU</name>
<proteinExistence type="predicted"/>
<sequence>MLQYSKIVLGNFKKFSPFGAVGITNTQPVYKRASDGVRIRNLETFDRQNVHLFGIIKVWVKNAYIRRKQKGSIGLDPPHLSVTLKCKEESPVHSWFTKF</sequence>
<dbReference type="EMBL" id="JAPWTJ010000473">
    <property type="protein sequence ID" value="KAJ8978097.1"/>
    <property type="molecule type" value="Genomic_DNA"/>
</dbReference>
<gene>
    <name evidence="1" type="ORF">NQ317_018963</name>
</gene>